<organism evidence="3 4">
    <name type="scientific">Sorangium cellulosum</name>
    <name type="common">Polyangium cellulosum</name>
    <dbReference type="NCBI Taxonomy" id="56"/>
    <lineage>
        <taxon>Bacteria</taxon>
        <taxon>Pseudomonadati</taxon>
        <taxon>Myxococcota</taxon>
        <taxon>Polyangia</taxon>
        <taxon>Polyangiales</taxon>
        <taxon>Polyangiaceae</taxon>
        <taxon>Sorangium</taxon>
    </lineage>
</organism>
<feature type="compositionally biased region" description="Basic and acidic residues" evidence="1">
    <location>
        <begin position="392"/>
        <end position="407"/>
    </location>
</feature>
<dbReference type="InterPro" id="IPR028098">
    <property type="entry name" value="Glyco_trans_4-like_N"/>
</dbReference>
<proteinExistence type="predicted"/>
<dbReference type="PANTHER" id="PTHR45947:SF15">
    <property type="entry name" value="TEICHURONIC ACID BIOSYNTHESIS GLYCOSYLTRANSFERASE TUAC-RELATED"/>
    <property type="match status" value="1"/>
</dbReference>
<gene>
    <name evidence="3" type="ORF">BE18_21010</name>
</gene>
<evidence type="ECO:0000313" key="3">
    <source>
        <dbReference type="EMBL" id="KYF81775.1"/>
    </source>
</evidence>
<evidence type="ECO:0000313" key="4">
    <source>
        <dbReference type="Proteomes" id="UP000075515"/>
    </source>
</evidence>
<feature type="region of interest" description="Disordered" evidence="1">
    <location>
        <begin position="392"/>
        <end position="416"/>
    </location>
</feature>
<dbReference type="CDD" id="cd03798">
    <property type="entry name" value="GT4_WlbH-like"/>
    <property type="match status" value="1"/>
</dbReference>
<dbReference type="Pfam" id="PF13579">
    <property type="entry name" value="Glyco_trans_4_4"/>
    <property type="match status" value="1"/>
</dbReference>
<reference evidence="3 4" key="1">
    <citation type="submission" date="2014-02" db="EMBL/GenBank/DDBJ databases">
        <title>The small core and large imbalanced accessory genome model reveals a collaborative survival strategy of Sorangium cellulosum strains in nature.</title>
        <authorList>
            <person name="Han K."/>
            <person name="Peng R."/>
            <person name="Blom J."/>
            <person name="Li Y.-Z."/>
        </authorList>
    </citation>
    <scope>NUCLEOTIDE SEQUENCE [LARGE SCALE GENOMIC DNA]</scope>
    <source>
        <strain evidence="3 4">So0149</strain>
    </source>
</reference>
<keyword evidence="3" id="KW-0808">Transferase</keyword>
<comment type="caution">
    <text evidence="3">The sequence shown here is derived from an EMBL/GenBank/DDBJ whole genome shotgun (WGS) entry which is preliminary data.</text>
</comment>
<feature type="domain" description="Glycosyltransferase subfamily 4-like N-terminal" evidence="2">
    <location>
        <begin position="31"/>
        <end position="193"/>
    </location>
</feature>
<dbReference type="Pfam" id="PF13692">
    <property type="entry name" value="Glyco_trans_1_4"/>
    <property type="match status" value="1"/>
</dbReference>
<dbReference type="Proteomes" id="UP000075515">
    <property type="component" value="Unassembled WGS sequence"/>
</dbReference>
<dbReference type="GO" id="GO:0016757">
    <property type="term" value="F:glycosyltransferase activity"/>
    <property type="evidence" value="ECO:0007669"/>
    <property type="project" value="TreeGrafter"/>
</dbReference>
<accession>A0A150SFB8</accession>
<dbReference type="PANTHER" id="PTHR45947">
    <property type="entry name" value="SULFOQUINOVOSYL TRANSFERASE SQD2"/>
    <property type="match status" value="1"/>
</dbReference>
<sequence length="416" mass="45137">MRRLRVLLITKVFPNAMQPEEAPFNRHQFAALSRYCDVEVLATIPWFPGAARFSKWPIATGAPREEVIDGLPVRHPRFLYVPRIAQGLNGALYAGSLVPEVALRCTTPDVIVGAFAYPDGCAAVCLGRLLRIPTVIKVHGTDIDVLPSRRAVARSLRWGLQRAARIVAVSHELAAGVEALGVPRERIDVVMNGVHSHVFRPQDRVDARRRLGRAPERRTILFVGQLVRDKGIFELIEVFQGLASAHADLDLVLVGDGAEMQACRAAAKRLGGRLTVIGARPHHEIADWMAACDVLALPSRHEGTPNVVIEALASGRRVVATSVGGIPGLLHSEALGELVPPKDQAALAAALARAAYEPYDAARVAATSGWRDWDHSARRLCEVLESVARPRCEQSAPARKDDQDSASRSHISGAVL</sequence>
<evidence type="ECO:0000256" key="1">
    <source>
        <dbReference type="SAM" id="MobiDB-lite"/>
    </source>
</evidence>
<dbReference type="SUPFAM" id="SSF53756">
    <property type="entry name" value="UDP-Glycosyltransferase/glycogen phosphorylase"/>
    <property type="match status" value="1"/>
</dbReference>
<dbReference type="EMBL" id="JEMC01003370">
    <property type="protein sequence ID" value="KYF81775.1"/>
    <property type="molecule type" value="Genomic_DNA"/>
</dbReference>
<protein>
    <submittedName>
        <fullName evidence="3">Glycosyl transferase</fullName>
    </submittedName>
</protein>
<name>A0A150SFB8_SORCE</name>
<dbReference type="InterPro" id="IPR050194">
    <property type="entry name" value="Glycosyltransferase_grp1"/>
</dbReference>
<evidence type="ECO:0000259" key="2">
    <source>
        <dbReference type="Pfam" id="PF13579"/>
    </source>
</evidence>
<dbReference type="Gene3D" id="3.40.50.2000">
    <property type="entry name" value="Glycogen Phosphorylase B"/>
    <property type="match status" value="2"/>
</dbReference>
<dbReference type="AlphaFoldDB" id="A0A150SFB8"/>